<dbReference type="EMBL" id="CM018048">
    <property type="protein sequence ID" value="KAA8521635.1"/>
    <property type="molecule type" value="Genomic_DNA"/>
</dbReference>
<feature type="region of interest" description="Disordered" evidence="1">
    <location>
        <begin position="107"/>
        <end position="127"/>
    </location>
</feature>
<organism evidence="3 4">
    <name type="scientific">Nyssa sinensis</name>
    <dbReference type="NCBI Taxonomy" id="561372"/>
    <lineage>
        <taxon>Eukaryota</taxon>
        <taxon>Viridiplantae</taxon>
        <taxon>Streptophyta</taxon>
        <taxon>Embryophyta</taxon>
        <taxon>Tracheophyta</taxon>
        <taxon>Spermatophyta</taxon>
        <taxon>Magnoliopsida</taxon>
        <taxon>eudicotyledons</taxon>
        <taxon>Gunneridae</taxon>
        <taxon>Pentapetalae</taxon>
        <taxon>asterids</taxon>
        <taxon>Cornales</taxon>
        <taxon>Nyssaceae</taxon>
        <taxon>Nyssa</taxon>
    </lineage>
</organism>
<sequence length="165" mass="17939">MPPRTNNVGPLVFVEGDVWCQCDSAGKCEGLTNFVVQVQYPSPRNSNFEGHPGKAIVGCCCVVLAVAIMVTLIFFFSILLQSIRDPPQSRPERSNCVTRRHDMNASRVGHSKAPEVVGPEESRRPSCISNSCETNGVQVNNNSYLGSGSCGSNFSTNNRTTIHIH</sequence>
<keyword evidence="2" id="KW-1133">Transmembrane helix</keyword>
<evidence type="ECO:0000313" key="3">
    <source>
        <dbReference type="EMBL" id="KAA8521635.1"/>
    </source>
</evidence>
<dbReference type="Proteomes" id="UP000325577">
    <property type="component" value="Linkage Group LG5"/>
</dbReference>
<keyword evidence="2" id="KW-0472">Membrane</keyword>
<evidence type="ECO:0000313" key="4">
    <source>
        <dbReference type="Proteomes" id="UP000325577"/>
    </source>
</evidence>
<evidence type="ECO:0000256" key="1">
    <source>
        <dbReference type="SAM" id="MobiDB-lite"/>
    </source>
</evidence>
<gene>
    <name evidence="3" type="ORF">F0562_012308</name>
</gene>
<protein>
    <submittedName>
        <fullName evidence="3">Uncharacterized protein</fullName>
    </submittedName>
</protein>
<feature type="transmembrane region" description="Helical" evidence="2">
    <location>
        <begin position="55"/>
        <end position="80"/>
    </location>
</feature>
<keyword evidence="4" id="KW-1185">Reference proteome</keyword>
<proteinExistence type="predicted"/>
<evidence type="ECO:0000256" key="2">
    <source>
        <dbReference type="SAM" id="Phobius"/>
    </source>
</evidence>
<name>A0A5J4ZSC9_9ASTE</name>
<dbReference type="AlphaFoldDB" id="A0A5J4ZSC9"/>
<keyword evidence="2" id="KW-0812">Transmembrane</keyword>
<accession>A0A5J4ZSC9</accession>
<reference evidence="3 4" key="1">
    <citation type="submission" date="2019-09" db="EMBL/GenBank/DDBJ databases">
        <title>A chromosome-level genome assembly of the Chinese tupelo Nyssa sinensis.</title>
        <authorList>
            <person name="Yang X."/>
            <person name="Kang M."/>
            <person name="Yang Y."/>
            <person name="Xiong H."/>
            <person name="Wang M."/>
            <person name="Zhang Z."/>
            <person name="Wang Z."/>
            <person name="Wu H."/>
            <person name="Ma T."/>
            <person name="Liu J."/>
            <person name="Xi Z."/>
        </authorList>
    </citation>
    <scope>NUCLEOTIDE SEQUENCE [LARGE SCALE GENOMIC DNA]</scope>
    <source>
        <strain evidence="3">J267</strain>
        <tissue evidence="3">Leaf</tissue>
    </source>
</reference>